<accession>A0A2G5SR72</accession>
<sequence length="126" mass="14225">MTATPSKCFSCYVAQLEALANAFGFEIRPIVPTVMNLPSEYHVFFLQLDQTCSELLEARPWENLPEIDHMPCQTTVLAVKEVVGKVLVVGMKLKTELFQEGTKKMINFMRQIVNLIAFLETIDGTI</sequence>
<dbReference type="Proteomes" id="UP000230233">
    <property type="component" value="Chromosome X"/>
</dbReference>
<dbReference type="AlphaFoldDB" id="A0A2G5SR72"/>
<protein>
    <submittedName>
        <fullName evidence="1">Uncharacterized protein</fullName>
    </submittedName>
</protein>
<proteinExistence type="predicted"/>
<keyword evidence="2" id="KW-1185">Reference proteome</keyword>
<evidence type="ECO:0000313" key="2">
    <source>
        <dbReference type="Proteomes" id="UP000230233"/>
    </source>
</evidence>
<evidence type="ECO:0000313" key="1">
    <source>
        <dbReference type="EMBL" id="PIC17580.1"/>
    </source>
</evidence>
<gene>
    <name evidence="1" type="primary">Cnig_chr_X.g23776</name>
    <name evidence="1" type="ORF">B9Z55_023776</name>
</gene>
<name>A0A2G5SR72_9PELO</name>
<dbReference type="OrthoDB" id="10383993at2759"/>
<dbReference type="EMBL" id="PDUG01000006">
    <property type="protein sequence ID" value="PIC17580.1"/>
    <property type="molecule type" value="Genomic_DNA"/>
</dbReference>
<comment type="caution">
    <text evidence="1">The sequence shown here is derived from an EMBL/GenBank/DDBJ whole genome shotgun (WGS) entry which is preliminary data.</text>
</comment>
<organism evidence="1 2">
    <name type="scientific">Caenorhabditis nigoni</name>
    <dbReference type="NCBI Taxonomy" id="1611254"/>
    <lineage>
        <taxon>Eukaryota</taxon>
        <taxon>Metazoa</taxon>
        <taxon>Ecdysozoa</taxon>
        <taxon>Nematoda</taxon>
        <taxon>Chromadorea</taxon>
        <taxon>Rhabditida</taxon>
        <taxon>Rhabditina</taxon>
        <taxon>Rhabditomorpha</taxon>
        <taxon>Rhabditoidea</taxon>
        <taxon>Rhabditidae</taxon>
        <taxon>Peloderinae</taxon>
        <taxon>Caenorhabditis</taxon>
    </lineage>
</organism>
<reference evidence="2" key="1">
    <citation type="submission" date="2017-10" db="EMBL/GenBank/DDBJ databases">
        <title>Rapid genome shrinkage in a self-fertile nematode reveals novel sperm competition proteins.</title>
        <authorList>
            <person name="Yin D."/>
            <person name="Schwarz E.M."/>
            <person name="Thomas C.G."/>
            <person name="Felde R.L."/>
            <person name="Korf I.F."/>
            <person name="Cutter A.D."/>
            <person name="Schartner C.M."/>
            <person name="Ralston E.J."/>
            <person name="Meyer B.J."/>
            <person name="Haag E.S."/>
        </authorList>
    </citation>
    <scope>NUCLEOTIDE SEQUENCE [LARGE SCALE GENOMIC DNA]</scope>
    <source>
        <strain evidence="2">JU1422</strain>
    </source>
</reference>